<dbReference type="RefSeq" id="WP_251521511.1">
    <property type="nucleotide sequence ID" value="NZ_CP128355.1"/>
</dbReference>
<evidence type="ECO:0008006" key="4">
    <source>
        <dbReference type="Google" id="ProtNLM"/>
    </source>
</evidence>
<feature type="transmembrane region" description="Helical" evidence="1">
    <location>
        <begin position="29"/>
        <end position="48"/>
    </location>
</feature>
<evidence type="ECO:0000313" key="2">
    <source>
        <dbReference type="EMBL" id="XAF71161.1"/>
    </source>
</evidence>
<sequence length="57" mass="6728">MENKLLDLVILISMFSFFLVSIIDNHNFILLVLAISYILIWVLIHTFTKNNKPHKDK</sequence>
<dbReference type="Proteomes" id="UP001436297">
    <property type="component" value="Chromosome"/>
</dbReference>
<name>A0ABZ3EE89_9STAP</name>
<keyword evidence="3" id="KW-1185">Reference proteome</keyword>
<evidence type="ECO:0000256" key="1">
    <source>
        <dbReference type="SAM" id="Phobius"/>
    </source>
</evidence>
<organism evidence="2 3">
    <name type="scientific">Staphylococcus hsinchuensis</name>
    <dbReference type="NCBI Taxonomy" id="3051183"/>
    <lineage>
        <taxon>Bacteria</taxon>
        <taxon>Bacillati</taxon>
        <taxon>Bacillota</taxon>
        <taxon>Bacilli</taxon>
        <taxon>Bacillales</taxon>
        <taxon>Staphylococcaceae</taxon>
        <taxon>Staphylococcus</taxon>
    </lineage>
</organism>
<feature type="transmembrane region" description="Helical" evidence="1">
    <location>
        <begin position="5"/>
        <end position="23"/>
    </location>
</feature>
<accession>A0ABZ3EE89</accession>
<proteinExistence type="predicted"/>
<gene>
    <name evidence="2" type="ORF">QQM35_03345</name>
</gene>
<evidence type="ECO:0000313" key="3">
    <source>
        <dbReference type="Proteomes" id="UP001436297"/>
    </source>
</evidence>
<dbReference type="EMBL" id="CP128355">
    <property type="protein sequence ID" value="XAF71161.1"/>
    <property type="molecule type" value="Genomic_DNA"/>
</dbReference>
<keyword evidence="1" id="KW-1133">Transmembrane helix</keyword>
<reference evidence="2 3" key="1">
    <citation type="journal article" date="2024" name="Pathogens">
        <title>Staphylococcus hsinchuensis sp. nov., Isolated from Soymilk.</title>
        <authorList>
            <person name="Wang Y.T."/>
            <person name="Lin Y.C."/>
            <person name="Hsieh Y.H."/>
            <person name="Lin Y.T."/>
            <person name="Hamada M."/>
            <person name="Chen C.C."/>
            <person name="Liou J.S."/>
            <person name="Lee A.Y."/>
            <person name="Zhang W.L."/>
            <person name="Chen Y.T."/>
            <person name="Huang C.H."/>
        </authorList>
    </citation>
    <scope>NUCLEOTIDE SEQUENCE [LARGE SCALE GENOMIC DNA]</scope>
    <source>
        <strain evidence="2 3">H164</strain>
    </source>
</reference>
<protein>
    <recommendedName>
        <fullName evidence="4">Mobilization protein</fullName>
    </recommendedName>
</protein>
<keyword evidence="1" id="KW-0812">Transmembrane</keyword>
<keyword evidence="1" id="KW-0472">Membrane</keyword>